<name>A0A5C5YSM3_9BACT</name>
<protein>
    <submittedName>
        <fullName evidence="2">Uncharacterized protein</fullName>
    </submittedName>
</protein>
<keyword evidence="1" id="KW-0472">Membrane</keyword>
<feature type="transmembrane region" description="Helical" evidence="1">
    <location>
        <begin position="46"/>
        <end position="68"/>
    </location>
</feature>
<dbReference type="AlphaFoldDB" id="A0A5C5YSM3"/>
<feature type="transmembrane region" description="Helical" evidence="1">
    <location>
        <begin position="88"/>
        <end position="105"/>
    </location>
</feature>
<keyword evidence="1" id="KW-0812">Transmembrane</keyword>
<evidence type="ECO:0000256" key="1">
    <source>
        <dbReference type="SAM" id="Phobius"/>
    </source>
</evidence>
<feature type="transmembrane region" description="Helical" evidence="1">
    <location>
        <begin position="21"/>
        <end position="40"/>
    </location>
</feature>
<evidence type="ECO:0000313" key="2">
    <source>
        <dbReference type="EMBL" id="TWT77760.1"/>
    </source>
</evidence>
<reference evidence="2 3" key="1">
    <citation type="submission" date="2019-02" db="EMBL/GenBank/DDBJ databases">
        <title>Deep-cultivation of Planctomycetes and their phenomic and genomic characterization uncovers novel biology.</title>
        <authorList>
            <person name="Wiegand S."/>
            <person name="Jogler M."/>
            <person name="Boedeker C."/>
            <person name="Pinto D."/>
            <person name="Vollmers J."/>
            <person name="Rivas-Marin E."/>
            <person name="Kohn T."/>
            <person name="Peeters S.H."/>
            <person name="Heuer A."/>
            <person name="Rast P."/>
            <person name="Oberbeckmann S."/>
            <person name="Bunk B."/>
            <person name="Jeske O."/>
            <person name="Meyerdierks A."/>
            <person name="Storesund J.E."/>
            <person name="Kallscheuer N."/>
            <person name="Luecker S."/>
            <person name="Lage O.M."/>
            <person name="Pohl T."/>
            <person name="Merkel B.J."/>
            <person name="Hornburger P."/>
            <person name="Mueller R.-W."/>
            <person name="Bruemmer F."/>
            <person name="Labrenz M."/>
            <person name="Spormann A.M."/>
            <person name="Op Den Camp H."/>
            <person name="Overmann J."/>
            <person name="Amann R."/>
            <person name="Jetten M.S.M."/>
            <person name="Mascher T."/>
            <person name="Medema M.H."/>
            <person name="Devos D.P."/>
            <person name="Kaster A.-K."/>
            <person name="Ovreas L."/>
            <person name="Rohde M."/>
            <person name="Galperin M.Y."/>
            <person name="Jogler C."/>
        </authorList>
    </citation>
    <scope>NUCLEOTIDE SEQUENCE [LARGE SCALE GENOMIC DNA]</scope>
    <source>
        <strain evidence="2 3">Pla123a</strain>
    </source>
</reference>
<evidence type="ECO:0000313" key="3">
    <source>
        <dbReference type="Proteomes" id="UP000318478"/>
    </source>
</evidence>
<dbReference type="OrthoDB" id="9941718at2"/>
<keyword evidence="3" id="KW-1185">Reference proteome</keyword>
<organism evidence="2 3">
    <name type="scientific">Posidoniimonas polymericola</name>
    <dbReference type="NCBI Taxonomy" id="2528002"/>
    <lineage>
        <taxon>Bacteria</taxon>
        <taxon>Pseudomonadati</taxon>
        <taxon>Planctomycetota</taxon>
        <taxon>Planctomycetia</taxon>
        <taxon>Pirellulales</taxon>
        <taxon>Lacipirellulaceae</taxon>
        <taxon>Posidoniimonas</taxon>
    </lineage>
</organism>
<dbReference type="Proteomes" id="UP000318478">
    <property type="component" value="Unassembled WGS sequence"/>
</dbReference>
<dbReference type="EMBL" id="SJPO01000003">
    <property type="protein sequence ID" value="TWT77760.1"/>
    <property type="molecule type" value="Genomic_DNA"/>
</dbReference>
<dbReference type="RefSeq" id="WP_146585556.1">
    <property type="nucleotide sequence ID" value="NZ_SJPO01000003.1"/>
</dbReference>
<keyword evidence="1" id="KW-1133">Transmembrane helix</keyword>
<accession>A0A5C5YSM3</accession>
<comment type="caution">
    <text evidence="2">The sequence shown here is derived from an EMBL/GenBank/DDBJ whole genome shotgun (WGS) entry which is preliminary data.</text>
</comment>
<proteinExistence type="predicted"/>
<gene>
    <name evidence="2" type="ORF">Pla123a_15560</name>
</gene>
<sequence>MTTEADKPTEPRRPWWFTSRGLVVIAIVFVLGVLVAAPLLSLVTHVGWLIVLLALTGWLVVPDLHWVWREHPEVFRRVLRLLTNARTVRVLLYLAVAYAWALVLFN</sequence>